<organism evidence="1 2">
    <name type="scientific">Zooshikella ganghwensis</name>
    <dbReference type="NCBI Taxonomy" id="202772"/>
    <lineage>
        <taxon>Bacteria</taxon>
        <taxon>Pseudomonadati</taxon>
        <taxon>Pseudomonadota</taxon>
        <taxon>Gammaproteobacteria</taxon>
        <taxon>Oceanospirillales</taxon>
        <taxon>Zooshikellaceae</taxon>
        <taxon>Zooshikella</taxon>
    </lineage>
</organism>
<feature type="non-terminal residue" evidence="1">
    <location>
        <position position="1"/>
    </location>
</feature>
<keyword evidence="2" id="KW-1185">Reference proteome</keyword>
<evidence type="ECO:0000313" key="2">
    <source>
        <dbReference type="Proteomes" id="UP000257039"/>
    </source>
</evidence>
<proteinExistence type="predicted"/>
<accession>A0A4P9VHF1</accession>
<name>A0A4P9VHF1_9GAMM</name>
<evidence type="ECO:0000313" key="1">
    <source>
        <dbReference type="EMBL" id="RDH41839.1"/>
    </source>
</evidence>
<protein>
    <submittedName>
        <fullName evidence="1">Uncharacterized protein</fullName>
    </submittedName>
</protein>
<reference evidence="1 2" key="1">
    <citation type="submission" date="2017-04" db="EMBL/GenBank/DDBJ databases">
        <title>Draft genome sequence of Zooshikella ganghwensis VG4 isolated from Red Sea sediments.</title>
        <authorList>
            <person name="Rehman Z."/>
            <person name="Alam I."/>
            <person name="Kamau A."/>
            <person name="Bajic V."/>
            <person name="Leiknes T."/>
        </authorList>
    </citation>
    <scope>NUCLEOTIDE SEQUENCE [LARGE SCALE GENOMIC DNA]</scope>
    <source>
        <strain evidence="1 2">VG4</strain>
    </source>
</reference>
<gene>
    <name evidence="1" type="ORF">B9G39_26820</name>
</gene>
<comment type="caution">
    <text evidence="1">The sequence shown here is derived from an EMBL/GenBank/DDBJ whole genome shotgun (WGS) entry which is preliminary data.</text>
</comment>
<dbReference type="RefSeq" id="WP_165773601.1">
    <property type="nucleotide sequence ID" value="NZ_NDXW01000003.1"/>
</dbReference>
<dbReference type="AlphaFoldDB" id="A0A4P9VHF1"/>
<sequence length="69" mass="7943">KSLKNANKAASQLENAPANEKIVEIKIKDGTWKEFAESGREETVKTNFKEKYPDTELRIEFSDGVKKQW</sequence>
<dbReference type="EMBL" id="NDXW01000003">
    <property type="protein sequence ID" value="RDH41839.1"/>
    <property type="molecule type" value="Genomic_DNA"/>
</dbReference>
<dbReference type="Proteomes" id="UP000257039">
    <property type="component" value="Unassembled WGS sequence"/>
</dbReference>